<dbReference type="GO" id="GO:0005886">
    <property type="term" value="C:plasma membrane"/>
    <property type="evidence" value="ECO:0007669"/>
    <property type="project" value="UniProtKB-SubCell"/>
</dbReference>
<dbReference type="InterPro" id="IPR013822">
    <property type="entry name" value="Signal_recog_particl_SRP54_hlx"/>
</dbReference>
<feature type="binding site" evidence="10">
    <location>
        <begin position="492"/>
        <end position="499"/>
    </location>
    <ligand>
        <name>GTP</name>
        <dbReference type="ChEBI" id="CHEBI:37565"/>
    </ligand>
</feature>
<comment type="catalytic activity">
    <reaction evidence="8 10">
        <text>GTP + H2O = GDP + phosphate + H(+)</text>
        <dbReference type="Rhea" id="RHEA:19669"/>
        <dbReference type="ChEBI" id="CHEBI:15377"/>
        <dbReference type="ChEBI" id="CHEBI:15378"/>
        <dbReference type="ChEBI" id="CHEBI:37565"/>
        <dbReference type="ChEBI" id="CHEBI:43474"/>
        <dbReference type="ChEBI" id="CHEBI:58189"/>
        <dbReference type="EC" id="3.6.5.4"/>
    </reaction>
</comment>
<keyword evidence="11" id="KW-0175">Coiled coil</keyword>
<feature type="compositionally biased region" description="Basic and acidic residues" evidence="12">
    <location>
        <begin position="69"/>
        <end position="78"/>
    </location>
</feature>
<evidence type="ECO:0000256" key="10">
    <source>
        <dbReference type="HAMAP-Rule" id="MF_00920"/>
    </source>
</evidence>
<accession>A0A8I2AP08</accession>
<feature type="domain" description="SRP54-type proteins GTP-binding" evidence="13">
    <location>
        <begin position="659"/>
        <end position="672"/>
    </location>
</feature>
<evidence type="ECO:0000313" key="15">
    <source>
        <dbReference type="Proteomes" id="UP000674270"/>
    </source>
</evidence>
<feature type="compositionally biased region" description="Low complexity" evidence="12">
    <location>
        <begin position="44"/>
        <end position="54"/>
    </location>
</feature>
<dbReference type="GO" id="GO:0005737">
    <property type="term" value="C:cytoplasm"/>
    <property type="evidence" value="ECO:0007669"/>
    <property type="project" value="UniProtKB-SubCell"/>
</dbReference>
<keyword evidence="4 10" id="KW-0378">Hydrolase</keyword>
<dbReference type="GO" id="GO:0005047">
    <property type="term" value="F:signal recognition particle binding"/>
    <property type="evidence" value="ECO:0007669"/>
    <property type="project" value="TreeGrafter"/>
</dbReference>
<comment type="similarity">
    <text evidence="10">Belongs to the GTP-binding SRP family. FtsY subfamily.</text>
</comment>
<evidence type="ECO:0000256" key="12">
    <source>
        <dbReference type="SAM" id="MobiDB-lite"/>
    </source>
</evidence>
<feature type="compositionally biased region" description="Low complexity" evidence="12">
    <location>
        <begin position="101"/>
        <end position="110"/>
    </location>
</feature>
<dbReference type="PANTHER" id="PTHR43134:SF1">
    <property type="entry name" value="SIGNAL RECOGNITION PARTICLE RECEPTOR SUBUNIT ALPHA"/>
    <property type="match status" value="1"/>
</dbReference>
<feature type="compositionally biased region" description="Basic and acidic residues" evidence="12">
    <location>
        <begin position="111"/>
        <end position="130"/>
    </location>
</feature>
<keyword evidence="6 10" id="KW-0472">Membrane</keyword>
<dbReference type="SMART" id="SM00962">
    <property type="entry name" value="SRP54"/>
    <property type="match status" value="1"/>
</dbReference>
<feature type="compositionally biased region" description="Low complexity" evidence="12">
    <location>
        <begin position="79"/>
        <end position="90"/>
    </location>
</feature>
<evidence type="ECO:0000256" key="11">
    <source>
        <dbReference type="SAM" id="Coils"/>
    </source>
</evidence>
<reference evidence="14" key="1">
    <citation type="submission" date="2021-03" db="EMBL/GenBank/DDBJ databases">
        <authorList>
            <person name="Stanton E."/>
        </authorList>
    </citation>
    <scope>NUCLEOTIDE SEQUENCE</scope>
    <source>
        <strain evidence="14">2020EL-00113</strain>
    </source>
</reference>
<name>A0A8I2AP08_9GAMM</name>
<feature type="compositionally biased region" description="Basic and acidic residues" evidence="12">
    <location>
        <begin position="91"/>
        <end position="100"/>
    </location>
</feature>
<dbReference type="Pfam" id="PF00448">
    <property type="entry name" value="SRP54"/>
    <property type="match status" value="1"/>
</dbReference>
<dbReference type="SUPFAM" id="SSF47364">
    <property type="entry name" value="Domain of the SRP/SRP receptor G-proteins"/>
    <property type="match status" value="1"/>
</dbReference>
<dbReference type="InterPro" id="IPR003593">
    <property type="entry name" value="AAA+_ATPase"/>
</dbReference>
<dbReference type="SMART" id="SM00382">
    <property type="entry name" value="AAA"/>
    <property type="match status" value="1"/>
</dbReference>
<dbReference type="SUPFAM" id="SSF52540">
    <property type="entry name" value="P-loop containing nucleoside triphosphate hydrolases"/>
    <property type="match status" value="1"/>
</dbReference>
<feature type="binding site" evidence="10">
    <location>
        <begin position="574"/>
        <end position="578"/>
    </location>
    <ligand>
        <name>GTP</name>
        <dbReference type="ChEBI" id="CHEBI:37565"/>
    </ligand>
</feature>
<dbReference type="GO" id="GO:0003924">
    <property type="term" value="F:GTPase activity"/>
    <property type="evidence" value="ECO:0007669"/>
    <property type="project" value="UniProtKB-UniRule"/>
</dbReference>
<dbReference type="EMBL" id="JAGKLY010000002">
    <property type="protein sequence ID" value="MBQ0267971.1"/>
    <property type="molecule type" value="Genomic_DNA"/>
</dbReference>
<evidence type="ECO:0000256" key="3">
    <source>
        <dbReference type="ARBA" id="ARBA00022741"/>
    </source>
</evidence>
<keyword evidence="2 10" id="KW-0963">Cytoplasm</keyword>
<organism evidence="14 15">
    <name type="scientific">Providencia huaxiensis</name>
    <dbReference type="NCBI Taxonomy" id="2027290"/>
    <lineage>
        <taxon>Bacteria</taxon>
        <taxon>Pseudomonadati</taxon>
        <taxon>Pseudomonadota</taxon>
        <taxon>Gammaproteobacteria</taxon>
        <taxon>Enterobacterales</taxon>
        <taxon>Morganellaceae</taxon>
        <taxon>Providencia</taxon>
    </lineage>
</organism>
<dbReference type="Gene3D" id="1.20.120.140">
    <property type="entry name" value="Signal recognition particle SRP54, nucleotide-binding domain"/>
    <property type="match status" value="1"/>
</dbReference>
<evidence type="ECO:0000256" key="6">
    <source>
        <dbReference type="ARBA" id="ARBA00023136"/>
    </source>
</evidence>
<evidence type="ECO:0000313" key="14">
    <source>
        <dbReference type="EMBL" id="MBQ0267971.1"/>
    </source>
</evidence>
<keyword evidence="1 10" id="KW-1003">Cell membrane</keyword>
<comment type="caution">
    <text evidence="14">The sequence shown here is derived from an EMBL/GenBank/DDBJ whole genome shotgun (WGS) entry which is preliminary data.</text>
</comment>
<keyword evidence="7 10" id="KW-0675">Receptor</keyword>
<dbReference type="Gene3D" id="3.40.50.300">
    <property type="entry name" value="P-loop containing nucleotide triphosphate hydrolases"/>
    <property type="match status" value="1"/>
</dbReference>
<evidence type="ECO:0000256" key="2">
    <source>
        <dbReference type="ARBA" id="ARBA00022490"/>
    </source>
</evidence>
<dbReference type="RefSeq" id="WP_210848216.1">
    <property type="nucleotide sequence ID" value="NZ_JAGKLY010000002.1"/>
</dbReference>
<dbReference type="Proteomes" id="UP000674270">
    <property type="component" value="Unassembled WGS sequence"/>
</dbReference>
<evidence type="ECO:0000256" key="1">
    <source>
        <dbReference type="ARBA" id="ARBA00022475"/>
    </source>
</evidence>
<dbReference type="InterPro" id="IPR036225">
    <property type="entry name" value="SRP/SRP_N"/>
</dbReference>
<feature type="region of interest" description="Disordered" evidence="12">
    <location>
        <begin position="1"/>
        <end position="130"/>
    </location>
</feature>
<feature type="region of interest" description="Disordered" evidence="12">
    <location>
        <begin position="175"/>
        <end position="384"/>
    </location>
</feature>
<dbReference type="NCBIfam" id="TIGR00064">
    <property type="entry name" value="ftsY"/>
    <property type="match status" value="1"/>
</dbReference>
<dbReference type="FunFam" id="3.40.50.300:FF:000053">
    <property type="entry name" value="Signal recognition particle receptor FtsY"/>
    <property type="match status" value="1"/>
</dbReference>
<dbReference type="AlphaFoldDB" id="A0A8I2AP08"/>
<keyword evidence="3 10" id="KW-0547">Nucleotide-binding</keyword>
<dbReference type="InterPro" id="IPR000897">
    <property type="entry name" value="SRP54_GTPase_dom"/>
</dbReference>
<evidence type="ECO:0000256" key="7">
    <source>
        <dbReference type="ARBA" id="ARBA00023170"/>
    </source>
</evidence>
<dbReference type="GO" id="GO:0005525">
    <property type="term" value="F:GTP binding"/>
    <property type="evidence" value="ECO:0007669"/>
    <property type="project" value="UniProtKB-UniRule"/>
</dbReference>
<gene>
    <name evidence="10 14" type="primary">ftsY</name>
    <name evidence="14" type="ORF">J7T18_06605</name>
</gene>
<evidence type="ECO:0000256" key="8">
    <source>
        <dbReference type="ARBA" id="ARBA00048027"/>
    </source>
</evidence>
<dbReference type="Pfam" id="PF02881">
    <property type="entry name" value="SRP54_N"/>
    <property type="match status" value="1"/>
</dbReference>
<proteinExistence type="inferred from homology"/>
<dbReference type="PANTHER" id="PTHR43134">
    <property type="entry name" value="SIGNAL RECOGNITION PARTICLE RECEPTOR SUBUNIT ALPHA"/>
    <property type="match status" value="1"/>
</dbReference>
<dbReference type="SMART" id="SM00963">
    <property type="entry name" value="SRP54_N"/>
    <property type="match status" value="1"/>
</dbReference>
<feature type="coiled-coil region" evidence="11">
    <location>
        <begin position="446"/>
        <end position="473"/>
    </location>
</feature>
<protein>
    <recommendedName>
        <fullName evidence="10">Signal recognition particle receptor FtsY</fullName>
        <shortName evidence="10">SRP receptor</shortName>
        <ecNumber evidence="10">3.6.5.4</ecNumber>
    </recommendedName>
</protein>
<dbReference type="FunFam" id="1.20.120.140:FF:000002">
    <property type="entry name" value="Signal recognition particle receptor FtsY"/>
    <property type="match status" value="1"/>
</dbReference>
<evidence type="ECO:0000256" key="4">
    <source>
        <dbReference type="ARBA" id="ARBA00022801"/>
    </source>
</evidence>
<dbReference type="InterPro" id="IPR027417">
    <property type="entry name" value="P-loop_NTPase"/>
</dbReference>
<dbReference type="InterPro" id="IPR004390">
    <property type="entry name" value="SR_rcpt_FtsY"/>
</dbReference>
<keyword evidence="5 10" id="KW-0342">GTP-binding</keyword>
<comment type="subcellular location">
    <subcellularLocation>
        <location evidence="10">Cell membrane</location>
        <topology evidence="10">Peripheral membrane protein</topology>
        <orientation evidence="10">Cytoplasmic side</orientation>
    </subcellularLocation>
    <subcellularLocation>
        <location evidence="10">Cytoplasm</location>
    </subcellularLocation>
</comment>
<dbReference type="EC" id="3.6.5.4" evidence="10"/>
<dbReference type="PROSITE" id="PS00300">
    <property type="entry name" value="SRP54"/>
    <property type="match status" value="1"/>
</dbReference>
<feature type="binding site" evidence="10">
    <location>
        <begin position="638"/>
        <end position="641"/>
    </location>
    <ligand>
        <name>GTP</name>
        <dbReference type="ChEBI" id="CHEBI:37565"/>
    </ligand>
</feature>
<dbReference type="HAMAP" id="MF_00920">
    <property type="entry name" value="FtsY"/>
    <property type="match status" value="1"/>
</dbReference>
<dbReference type="InterPro" id="IPR042101">
    <property type="entry name" value="SRP54_N_sf"/>
</dbReference>
<dbReference type="CDD" id="cd17874">
    <property type="entry name" value="FtsY"/>
    <property type="match status" value="1"/>
</dbReference>
<feature type="compositionally biased region" description="Basic and acidic residues" evidence="12">
    <location>
        <begin position="29"/>
        <end position="40"/>
    </location>
</feature>
<evidence type="ECO:0000256" key="9">
    <source>
        <dbReference type="ARBA" id="ARBA00053570"/>
    </source>
</evidence>
<evidence type="ECO:0000256" key="5">
    <source>
        <dbReference type="ARBA" id="ARBA00023134"/>
    </source>
</evidence>
<comment type="function">
    <text evidence="9 10">Involved in targeting and insertion of nascent membrane proteins into the cytoplasmic membrane. Acts as a receptor for the complex formed by the signal recognition particle (SRP) and the ribosome-nascent chain (RNC). Interaction with SRP-RNC leads to the transfer of the RNC complex to the Sec translocase for insertion into the membrane, the hydrolysis of GTP by both Ffh and FtsY, and the dissociation of the SRP-FtsY complex into the individual components.</text>
</comment>
<feature type="compositionally biased region" description="Basic and acidic residues" evidence="12">
    <location>
        <begin position="179"/>
        <end position="383"/>
    </location>
</feature>
<sequence>MAKDKKKGFFSWLGFGRKNEEETQQQEAQQHDNDVVKDVENQSTHETAVDAATAEAERQHQAEQAAIKAAEDEAERQYEAQQAAIDAATEQAEREREAKLAELQAAQEQAEQAHQEAQEKILAEEKAERERQEAEAIRIAEVEMARQRQVELAAIQAAEEAEEQRRQAELAAIQAAEEQAERERQAAEAARLAEEQAERERQAAEAARLAEEQAERERQAAEAARLAEEQAERERQAAEAARLAEEQAERERQAAEAARLAEEQAERERQVAEAARLAEEQAERERQAAEAARLAEEQAERERQAAEVARLAEEQAERERQAAEAARLAEEQAERERQAAEAARLAEEQAAEEARIAEEEAEAERLRLEEEKNNSPTEQEKPKKAGFFARLKKGLLKTRQNLGSGFFGLFSGKKIDDDLFEELEEQLLIADVGVDTTRKIIDNLTAHASRKELKDAEALYGKLREEMSDILAKVDKPLVIEDKKPYVILMVGVNGVGKTTTIGKLARQYQSEGKSVMLAAGDTFRAAAVEQLQVWGERNKIPVVAQHTGADPASVIFDAIQSAQAKGVDVLIADTAGRLQNKSHLMEELKKIVRVMKKLDENAPHEIMLTLDASTGQNAVSQAKLFDDAVGLTGITLTKLDGTAKGGVIFSIADQFGIPIRYIGIGEGIEDLRPFKADDFIEALFAREE</sequence>
<dbReference type="GO" id="GO:0006614">
    <property type="term" value="P:SRP-dependent cotranslational protein targeting to membrane"/>
    <property type="evidence" value="ECO:0007669"/>
    <property type="project" value="InterPro"/>
</dbReference>
<evidence type="ECO:0000259" key="13">
    <source>
        <dbReference type="PROSITE" id="PS00300"/>
    </source>
</evidence>
<comment type="subunit">
    <text evidence="10">Part of the signal recognition particle protein translocation system, which is composed of SRP and FtsY. SRP is a ribonucleoprotein composed of Ffh and a 4.5S RNA molecule.</text>
</comment>